<proteinExistence type="predicted"/>
<keyword evidence="2" id="KW-0732">Signal</keyword>
<organism evidence="3 4">
    <name type="scientific">Diplodia corticola</name>
    <dbReference type="NCBI Taxonomy" id="236234"/>
    <lineage>
        <taxon>Eukaryota</taxon>
        <taxon>Fungi</taxon>
        <taxon>Dikarya</taxon>
        <taxon>Ascomycota</taxon>
        <taxon>Pezizomycotina</taxon>
        <taxon>Dothideomycetes</taxon>
        <taxon>Dothideomycetes incertae sedis</taxon>
        <taxon>Botryosphaeriales</taxon>
        <taxon>Botryosphaeriaceae</taxon>
        <taxon>Diplodia</taxon>
    </lineage>
</organism>
<dbReference type="RefSeq" id="XP_020134515.1">
    <property type="nucleotide sequence ID" value="XM_020274098.1"/>
</dbReference>
<name>A0A1J9REE5_9PEZI</name>
<feature type="signal peptide" evidence="2">
    <location>
        <begin position="1"/>
        <end position="18"/>
    </location>
</feature>
<protein>
    <submittedName>
        <fullName evidence="3">Uncharacterized protein</fullName>
    </submittedName>
</protein>
<feature type="compositionally biased region" description="Polar residues" evidence="1">
    <location>
        <begin position="327"/>
        <end position="343"/>
    </location>
</feature>
<dbReference type="EMBL" id="MNUE01000003">
    <property type="protein sequence ID" value="OJD38904.1"/>
    <property type="molecule type" value="Genomic_DNA"/>
</dbReference>
<evidence type="ECO:0000256" key="1">
    <source>
        <dbReference type="SAM" id="MobiDB-lite"/>
    </source>
</evidence>
<gene>
    <name evidence="3" type="ORF">BKCO1_3000200</name>
</gene>
<dbReference type="AlphaFoldDB" id="A0A1J9REE5"/>
<feature type="compositionally biased region" description="Acidic residues" evidence="1">
    <location>
        <begin position="226"/>
        <end position="253"/>
    </location>
</feature>
<dbReference type="STRING" id="236234.A0A1J9REE5"/>
<feature type="compositionally biased region" description="Low complexity" evidence="1">
    <location>
        <begin position="307"/>
        <end position="319"/>
    </location>
</feature>
<evidence type="ECO:0000313" key="4">
    <source>
        <dbReference type="Proteomes" id="UP000183809"/>
    </source>
</evidence>
<sequence length="343" mass="33346">MHSQALLQLFLFLSATSGAPLNPNNLARRDDLLPVGDATNALPVAGDATKSLPLVGGSTPGAGLGSLPGVDAVKGLTGSLPVVNGLLQRRQLPGAGSLPVVGDATKALPLGDATKSLPLVGGSTPGAGLGGLPGLDAVQGLTGSLPVVNGIAQRRQLVPGTESLPVVGDATKSLPLVGGSTPGAGLGSLPGVDAVKGLTGSLPVVNGLVQRRQLPDYGAAAAPQPEGEDSGAESDSDSDSDSESEFGDDEDAEAPASTPVADASNPVNPSFALPPVIPTPALGSLPTPPALGSLTNGAIPGVGGSSDAAAEDTTTTQAEPAYGAPVGNSQSVEDAESQPSYGI</sequence>
<feature type="chain" id="PRO_5012023899" evidence="2">
    <location>
        <begin position="19"/>
        <end position="343"/>
    </location>
</feature>
<accession>A0A1J9REE5</accession>
<comment type="caution">
    <text evidence="3">The sequence shown here is derived from an EMBL/GenBank/DDBJ whole genome shotgun (WGS) entry which is preliminary data.</text>
</comment>
<evidence type="ECO:0000313" key="3">
    <source>
        <dbReference type="EMBL" id="OJD38904.1"/>
    </source>
</evidence>
<evidence type="ECO:0000256" key="2">
    <source>
        <dbReference type="SAM" id="SignalP"/>
    </source>
</evidence>
<feature type="region of interest" description="Disordered" evidence="1">
    <location>
        <begin position="219"/>
        <end position="343"/>
    </location>
</feature>
<dbReference type="Proteomes" id="UP000183809">
    <property type="component" value="Unassembled WGS sequence"/>
</dbReference>
<dbReference type="GeneID" id="31014359"/>
<reference evidence="3 4" key="1">
    <citation type="submission" date="2016-10" db="EMBL/GenBank/DDBJ databases">
        <title>Proteomics and genomics reveal pathogen-plant mechanisms compatible with a hemibiotrophic lifestyle of Diplodia corticola.</title>
        <authorList>
            <person name="Fernandes I."/>
            <person name="De Jonge R."/>
            <person name="Van De Peer Y."/>
            <person name="Devreese B."/>
            <person name="Alves A."/>
            <person name="Esteves A.C."/>
        </authorList>
    </citation>
    <scope>NUCLEOTIDE SEQUENCE [LARGE SCALE GENOMIC DNA]</scope>
    <source>
        <strain evidence="3 4">CBS 112549</strain>
    </source>
</reference>
<keyword evidence="4" id="KW-1185">Reference proteome</keyword>